<dbReference type="PROSITE" id="PS50294">
    <property type="entry name" value="WD_REPEATS_REGION"/>
    <property type="match status" value="5"/>
</dbReference>
<dbReference type="Proteomes" id="UP000092154">
    <property type="component" value="Unassembled WGS sequence"/>
</dbReference>
<reference evidence="4 5" key="1">
    <citation type="submission" date="2016-06" db="EMBL/GenBank/DDBJ databases">
        <title>Comparative genomics of the ectomycorrhizal sister species Rhizopogon vinicolor and Rhizopogon vesiculosus (Basidiomycota: Boletales) reveals a divergence of the mating type B locus.</title>
        <authorList>
            <consortium name="DOE Joint Genome Institute"/>
            <person name="Mujic A.B."/>
            <person name="Kuo A."/>
            <person name="Tritt A."/>
            <person name="Lipzen A."/>
            <person name="Chen C."/>
            <person name="Johnson J."/>
            <person name="Sharma A."/>
            <person name="Barry K."/>
            <person name="Grigoriev I.V."/>
            <person name="Spatafora J.W."/>
        </authorList>
    </citation>
    <scope>NUCLEOTIDE SEQUENCE [LARGE SCALE GENOMIC DNA]</scope>
    <source>
        <strain evidence="4 5">AM-OR11-026</strain>
    </source>
</reference>
<keyword evidence="2" id="KW-0677">Repeat</keyword>
<evidence type="ECO:0000256" key="1">
    <source>
        <dbReference type="ARBA" id="ARBA00022574"/>
    </source>
</evidence>
<keyword evidence="5" id="KW-1185">Reference proteome</keyword>
<feature type="repeat" description="WD" evidence="3">
    <location>
        <begin position="1"/>
        <end position="23"/>
    </location>
</feature>
<dbReference type="InterPro" id="IPR019775">
    <property type="entry name" value="WD40_repeat_CS"/>
</dbReference>
<dbReference type="OrthoDB" id="674604at2759"/>
<dbReference type="STRING" id="1314800.A0A1B7MLF7"/>
<feature type="repeat" description="WD" evidence="3">
    <location>
        <begin position="285"/>
        <end position="319"/>
    </location>
</feature>
<protein>
    <submittedName>
        <fullName evidence="4">WD40 repeat-like protein</fullName>
    </submittedName>
</protein>
<dbReference type="SUPFAM" id="SSF50998">
    <property type="entry name" value="Quinoprotein alcohol dehydrogenase-like"/>
    <property type="match status" value="1"/>
</dbReference>
<dbReference type="PANTHER" id="PTHR19879">
    <property type="entry name" value="TRANSCRIPTION INITIATION FACTOR TFIID"/>
    <property type="match status" value="1"/>
</dbReference>
<dbReference type="PANTHER" id="PTHR19879:SF9">
    <property type="entry name" value="TRANSCRIPTION INITIATION FACTOR TFIID SUBUNIT 5"/>
    <property type="match status" value="1"/>
</dbReference>
<feature type="non-terminal residue" evidence="4">
    <location>
        <position position="1"/>
    </location>
</feature>
<keyword evidence="1 3" id="KW-0853">WD repeat</keyword>
<evidence type="ECO:0000313" key="5">
    <source>
        <dbReference type="Proteomes" id="UP000092154"/>
    </source>
</evidence>
<organism evidence="4 5">
    <name type="scientific">Rhizopogon vinicolor AM-OR11-026</name>
    <dbReference type="NCBI Taxonomy" id="1314800"/>
    <lineage>
        <taxon>Eukaryota</taxon>
        <taxon>Fungi</taxon>
        <taxon>Dikarya</taxon>
        <taxon>Basidiomycota</taxon>
        <taxon>Agaricomycotina</taxon>
        <taxon>Agaricomycetes</taxon>
        <taxon>Agaricomycetidae</taxon>
        <taxon>Boletales</taxon>
        <taxon>Suillineae</taxon>
        <taxon>Rhizopogonaceae</taxon>
        <taxon>Rhizopogon</taxon>
    </lineage>
</organism>
<dbReference type="Pfam" id="PF00400">
    <property type="entry name" value="WD40"/>
    <property type="match status" value="6"/>
</dbReference>
<dbReference type="InterPro" id="IPR011047">
    <property type="entry name" value="Quinoprotein_ADH-like_sf"/>
</dbReference>
<dbReference type="CDD" id="cd00200">
    <property type="entry name" value="WD40"/>
    <property type="match status" value="1"/>
</dbReference>
<feature type="repeat" description="WD" evidence="3">
    <location>
        <begin position="26"/>
        <end position="67"/>
    </location>
</feature>
<dbReference type="PROSITE" id="PS50082">
    <property type="entry name" value="WD_REPEATS_2"/>
    <property type="match status" value="6"/>
</dbReference>
<evidence type="ECO:0000313" key="4">
    <source>
        <dbReference type="EMBL" id="OAX33430.1"/>
    </source>
</evidence>
<name>A0A1B7MLF7_9AGAM</name>
<dbReference type="SMART" id="SM00320">
    <property type="entry name" value="WD40"/>
    <property type="match status" value="6"/>
</dbReference>
<dbReference type="InParanoid" id="A0A1B7MLF7"/>
<accession>A0A1B7MLF7</accession>
<dbReference type="InterPro" id="IPR020472">
    <property type="entry name" value="WD40_PAC1"/>
</dbReference>
<dbReference type="EMBL" id="KV448769">
    <property type="protein sequence ID" value="OAX33430.1"/>
    <property type="molecule type" value="Genomic_DNA"/>
</dbReference>
<dbReference type="PRINTS" id="PR00320">
    <property type="entry name" value="GPROTEINBRPT"/>
</dbReference>
<dbReference type="InterPro" id="IPR001680">
    <property type="entry name" value="WD40_rpt"/>
</dbReference>
<evidence type="ECO:0000256" key="2">
    <source>
        <dbReference type="ARBA" id="ARBA00022737"/>
    </source>
</evidence>
<feature type="repeat" description="WD" evidence="3">
    <location>
        <begin position="197"/>
        <end position="238"/>
    </location>
</feature>
<proteinExistence type="predicted"/>
<gene>
    <name evidence="4" type="ORF">K503DRAFT_700406</name>
</gene>
<dbReference type="Gene3D" id="2.130.10.10">
    <property type="entry name" value="YVTN repeat-like/Quinoprotein amine dehydrogenase"/>
    <property type="match status" value="4"/>
</dbReference>
<evidence type="ECO:0000256" key="3">
    <source>
        <dbReference type="PROSITE-ProRule" id="PRU00221"/>
    </source>
</evidence>
<dbReference type="InterPro" id="IPR015943">
    <property type="entry name" value="WD40/YVTN_repeat-like_dom_sf"/>
</dbReference>
<dbReference type="AlphaFoldDB" id="A0A1B7MLF7"/>
<feature type="repeat" description="WD" evidence="3">
    <location>
        <begin position="69"/>
        <end position="110"/>
    </location>
</feature>
<dbReference type="PROSITE" id="PS00678">
    <property type="entry name" value="WD_REPEATS_1"/>
    <property type="match status" value="5"/>
</dbReference>
<feature type="repeat" description="WD" evidence="3">
    <location>
        <begin position="111"/>
        <end position="152"/>
    </location>
</feature>
<sequence>VISGSDECAVRLWDTNTGKITHLRQFEGHTRGVLGVINVPGGQRIITCSADGSLRVWNLKTGLPIGKAWQDGESEVYAIALSPDRKKVVSGDRDVVVKLWNVDTGKVVAKWTGHTEEVRSVCWSRDGLRVLSGSSDGSARVWDAESGETILGPMETGMFLVAVSYSPDETLIAAGGYRYDGSSVNIFDAKTGKLVTTLGHEDMVNCLAWTADGNTLISGSTDRLIRVWNTTTWKNIAVWPEHHAKSVDGITISPNGRILATASWPSSDRTAQLWNLDNGQLISSPLKHSDVVLCVSFSTDGKLLTTGCDDHSAYTWDVSAIVKEAGLGDLLSHSDVSEYAFPNIPSHLQSRHSLGLAGINLMTQ</sequence>